<proteinExistence type="predicted"/>
<sequence>MWIRGGLCSCGC</sequence>
<reference evidence="1" key="1">
    <citation type="submission" date="2014-11" db="EMBL/GenBank/DDBJ databases">
        <authorList>
            <person name="Amaro Gonzalez C."/>
        </authorList>
    </citation>
    <scope>NUCLEOTIDE SEQUENCE</scope>
</reference>
<protein>
    <submittedName>
        <fullName evidence="1">Uncharacterized protein</fullName>
    </submittedName>
</protein>
<organism evidence="1">
    <name type="scientific">Anguilla anguilla</name>
    <name type="common">European freshwater eel</name>
    <name type="synonym">Muraena anguilla</name>
    <dbReference type="NCBI Taxonomy" id="7936"/>
    <lineage>
        <taxon>Eukaryota</taxon>
        <taxon>Metazoa</taxon>
        <taxon>Chordata</taxon>
        <taxon>Craniata</taxon>
        <taxon>Vertebrata</taxon>
        <taxon>Euteleostomi</taxon>
        <taxon>Actinopterygii</taxon>
        <taxon>Neopterygii</taxon>
        <taxon>Teleostei</taxon>
        <taxon>Anguilliformes</taxon>
        <taxon>Anguillidae</taxon>
        <taxon>Anguilla</taxon>
    </lineage>
</organism>
<reference evidence="1" key="2">
    <citation type="journal article" date="2015" name="Fish Shellfish Immunol.">
        <title>Early steps in the European eel (Anguilla anguilla)-Vibrio vulnificus interaction in the gills: Role of the RtxA13 toxin.</title>
        <authorList>
            <person name="Callol A."/>
            <person name="Pajuelo D."/>
            <person name="Ebbesson L."/>
            <person name="Teles M."/>
            <person name="MacKenzie S."/>
            <person name="Amaro C."/>
        </authorList>
    </citation>
    <scope>NUCLEOTIDE SEQUENCE</scope>
</reference>
<accession>A0A0E9TG88</accession>
<dbReference type="EMBL" id="GBXM01055878">
    <property type="protein sequence ID" value="JAH52699.1"/>
    <property type="molecule type" value="Transcribed_RNA"/>
</dbReference>
<name>A0A0E9TG88_ANGAN</name>
<evidence type="ECO:0000313" key="1">
    <source>
        <dbReference type="EMBL" id="JAH52699.1"/>
    </source>
</evidence>